<comment type="similarity">
    <text evidence="11">Belongs to the ApbE family.</text>
</comment>
<dbReference type="PANTHER" id="PTHR30040:SF2">
    <property type="entry name" value="FAD:PROTEIN FMN TRANSFERASE"/>
    <property type="match status" value="1"/>
</dbReference>
<keyword evidence="6 11" id="KW-0479">Metal-binding</keyword>
<keyword evidence="8 11" id="KW-0460">Magnesium</keyword>
<evidence type="ECO:0000256" key="7">
    <source>
        <dbReference type="ARBA" id="ARBA00022827"/>
    </source>
</evidence>
<evidence type="ECO:0000256" key="6">
    <source>
        <dbReference type="ARBA" id="ARBA00022723"/>
    </source>
</evidence>
<evidence type="ECO:0000256" key="2">
    <source>
        <dbReference type="ARBA" id="ARBA00011955"/>
    </source>
</evidence>
<dbReference type="Pfam" id="PF02424">
    <property type="entry name" value="ApbE"/>
    <property type="match status" value="1"/>
</dbReference>
<dbReference type="Gene3D" id="3.10.520.10">
    <property type="entry name" value="ApbE-like domains"/>
    <property type="match status" value="1"/>
</dbReference>
<keyword evidence="13" id="KW-1185">Reference proteome</keyword>
<keyword evidence="5 11" id="KW-0808">Transferase</keyword>
<evidence type="ECO:0000256" key="4">
    <source>
        <dbReference type="ARBA" id="ARBA00022630"/>
    </source>
</evidence>
<accession>A0ABV9H2C8</accession>
<evidence type="ECO:0000256" key="10">
    <source>
        <dbReference type="ARBA" id="ARBA00048540"/>
    </source>
</evidence>
<evidence type="ECO:0000256" key="11">
    <source>
        <dbReference type="PIRNR" id="PIRNR006268"/>
    </source>
</evidence>
<gene>
    <name evidence="12" type="ORF">ACFO3A_15330</name>
</gene>
<protein>
    <recommendedName>
        <fullName evidence="3 11">FAD:protein FMN transferase</fullName>
        <ecNumber evidence="2 11">2.7.1.180</ecNumber>
    </recommendedName>
    <alternativeName>
        <fullName evidence="9 11">Flavin transferase</fullName>
    </alternativeName>
</protein>
<keyword evidence="4 11" id="KW-0285">Flavoprotein</keyword>
<evidence type="ECO:0000313" key="13">
    <source>
        <dbReference type="Proteomes" id="UP001595967"/>
    </source>
</evidence>
<name>A0ABV9H2C8_9BURK</name>
<comment type="caution">
    <text evidence="12">The sequence shown here is derived from an EMBL/GenBank/DDBJ whole genome shotgun (WGS) entry which is preliminary data.</text>
</comment>
<sequence>MRAADPASLHTLAGTSMGTHWRVRVDNPQYLPLEAIRSAIEEALDDVVHHMSHWAADSTLTRFNRAAADTWHPLPAALDAVLHAGLHWAGQSGGAFDPTLGALVAAWGFGPHAPQHPADWRPASAAAIAQAQVCSGWQRLQHHPQRGWRQPGGLHLDLSGIAKGHAVDAVLLRLHALGLSNALVEIGGELRGSGQRPDGQPWRVAIAPIAATTPTTGQMPDAPPSTIALRDCAIATSGDLYHRHQWQGRSYSHTLDPRTGTPIDNDLSSVTVLHAECLHADALATLLTVLGPEAGWAFAEEHGIAALLTSPAANRCTSAWKAHLSTPH</sequence>
<dbReference type="InterPro" id="IPR024932">
    <property type="entry name" value="ApbE"/>
</dbReference>
<proteinExistence type="inferred from homology"/>
<organism evidence="12 13">
    <name type="scientific">Comamonas nitrativorans</name>
    <dbReference type="NCBI Taxonomy" id="108437"/>
    <lineage>
        <taxon>Bacteria</taxon>
        <taxon>Pseudomonadati</taxon>
        <taxon>Pseudomonadota</taxon>
        <taxon>Betaproteobacteria</taxon>
        <taxon>Burkholderiales</taxon>
        <taxon>Comamonadaceae</taxon>
        <taxon>Comamonas</taxon>
    </lineage>
</organism>
<dbReference type="SUPFAM" id="SSF143631">
    <property type="entry name" value="ApbE-like"/>
    <property type="match status" value="1"/>
</dbReference>
<comment type="cofactor">
    <cofactor evidence="1">
        <name>Mg(2+)</name>
        <dbReference type="ChEBI" id="CHEBI:18420"/>
    </cofactor>
</comment>
<evidence type="ECO:0000256" key="9">
    <source>
        <dbReference type="ARBA" id="ARBA00031306"/>
    </source>
</evidence>
<evidence type="ECO:0000256" key="3">
    <source>
        <dbReference type="ARBA" id="ARBA00016337"/>
    </source>
</evidence>
<keyword evidence="7 11" id="KW-0274">FAD</keyword>
<dbReference type="PIRSF" id="PIRSF006268">
    <property type="entry name" value="ApbE"/>
    <property type="match status" value="1"/>
</dbReference>
<dbReference type="EC" id="2.7.1.180" evidence="2 11"/>
<dbReference type="EMBL" id="JBHSEW010000021">
    <property type="protein sequence ID" value="MFC4623568.1"/>
    <property type="molecule type" value="Genomic_DNA"/>
</dbReference>
<dbReference type="RefSeq" id="WP_377728177.1">
    <property type="nucleotide sequence ID" value="NZ_JBHSEW010000021.1"/>
</dbReference>
<comment type="catalytic activity">
    <reaction evidence="10 11">
        <text>L-threonyl-[protein] + FAD = FMN-L-threonyl-[protein] + AMP + H(+)</text>
        <dbReference type="Rhea" id="RHEA:36847"/>
        <dbReference type="Rhea" id="RHEA-COMP:11060"/>
        <dbReference type="Rhea" id="RHEA-COMP:11061"/>
        <dbReference type="ChEBI" id="CHEBI:15378"/>
        <dbReference type="ChEBI" id="CHEBI:30013"/>
        <dbReference type="ChEBI" id="CHEBI:57692"/>
        <dbReference type="ChEBI" id="CHEBI:74257"/>
        <dbReference type="ChEBI" id="CHEBI:456215"/>
        <dbReference type="EC" id="2.7.1.180"/>
    </reaction>
</comment>
<dbReference type="Proteomes" id="UP001595967">
    <property type="component" value="Unassembled WGS sequence"/>
</dbReference>
<evidence type="ECO:0000256" key="8">
    <source>
        <dbReference type="ARBA" id="ARBA00022842"/>
    </source>
</evidence>
<dbReference type="PANTHER" id="PTHR30040">
    <property type="entry name" value="THIAMINE BIOSYNTHESIS LIPOPROTEIN APBE"/>
    <property type="match status" value="1"/>
</dbReference>
<evidence type="ECO:0000256" key="1">
    <source>
        <dbReference type="ARBA" id="ARBA00001946"/>
    </source>
</evidence>
<evidence type="ECO:0000313" key="12">
    <source>
        <dbReference type="EMBL" id="MFC4623568.1"/>
    </source>
</evidence>
<reference evidence="13" key="1">
    <citation type="journal article" date="2019" name="Int. J. Syst. Evol. Microbiol.">
        <title>The Global Catalogue of Microorganisms (GCM) 10K type strain sequencing project: providing services to taxonomists for standard genome sequencing and annotation.</title>
        <authorList>
            <consortium name="The Broad Institute Genomics Platform"/>
            <consortium name="The Broad Institute Genome Sequencing Center for Infectious Disease"/>
            <person name="Wu L."/>
            <person name="Ma J."/>
        </authorList>
    </citation>
    <scope>NUCLEOTIDE SEQUENCE [LARGE SCALE GENOMIC DNA]</scope>
    <source>
        <strain evidence="13">JCM 11650</strain>
    </source>
</reference>
<dbReference type="InterPro" id="IPR003374">
    <property type="entry name" value="ApbE-like_sf"/>
</dbReference>
<evidence type="ECO:0000256" key="5">
    <source>
        <dbReference type="ARBA" id="ARBA00022679"/>
    </source>
</evidence>
<dbReference type="GO" id="GO:0016740">
    <property type="term" value="F:transferase activity"/>
    <property type="evidence" value="ECO:0007669"/>
    <property type="project" value="UniProtKB-KW"/>
</dbReference>